<feature type="compositionally biased region" description="Polar residues" evidence="1">
    <location>
        <begin position="56"/>
        <end position="74"/>
    </location>
</feature>
<dbReference type="Proteomes" id="UP001165160">
    <property type="component" value="Unassembled WGS sequence"/>
</dbReference>
<name>A0A9W7C623_9STRA</name>
<keyword evidence="3" id="KW-1185">Reference proteome</keyword>
<feature type="region of interest" description="Disordered" evidence="1">
    <location>
        <begin position="106"/>
        <end position="131"/>
    </location>
</feature>
<feature type="region of interest" description="Disordered" evidence="1">
    <location>
        <begin position="31"/>
        <end position="90"/>
    </location>
</feature>
<organism evidence="2 3">
    <name type="scientific">Triparma verrucosa</name>
    <dbReference type="NCBI Taxonomy" id="1606542"/>
    <lineage>
        <taxon>Eukaryota</taxon>
        <taxon>Sar</taxon>
        <taxon>Stramenopiles</taxon>
        <taxon>Ochrophyta</taxon>
        <taxon>Bolidophyceae</taxon>
        <taxon>Parmales</taxon>
        <taxon>Triparmaceae</taxon>
        <taxon>Triparma</taxon>
    </lineage>
</organism>
<protein>
    <recommendedName>
        <fullName evidence="4">Sfi1 spindle body domain-containing protein</fullName>
    </recommendedName>
</protein>
<comment type="caution">
    <text evidence="2">The sequence shown here is derived from an EMBL/GenBank/DDBJ whole genome shotgun (WGS) entry which is preliminary data.</text>
</comment>
<feature type="compositionally biased region" description="Low complexity" evidence="1">
    <location>
        <begin position="111"/>
        <end position="127"/>
    </location>
</feature>
<reference evidence="3" key="1">
    <citation type="journal article" date="2023" name="Commun. Biol.">
        <title>Genome analysis of Parmales, the sister group of diatoms, reveals the evolutionary specialization of diatoms from phago-mixotrophs to photoautotrophs.</title>
        <authorList>
            <person name="Ban H."/>
            <person name="Sato S."/>
            <person name="Yoshikawa S."/>
            <person name="Yamada K."/>
            <person name="Nakamura Y."/>
            <person name="Ichinomiya M."/>
            <person name="Sato N."/>
            <person name="Blanc-Mathieu R."/>
            <person name="Endo H."/>
            <person name="Kuwata A."/>
            <person name="Ogata H."/>
        </authorList>
    </citation>
    <scope>NUCLEOTIDE SEQUENCE [LARGE SCALE GENOMIC DNA]</scope>
    <source>
        <strain evidence="3">NIES 3699</strain>
    </source>
</reference>
<evidence type="ECO:0000256" key="1">
    <source>
        <dbReference type="SAM" id="MobiDB-lite"/>
    </source>
</evidence>
<dbReference type="EMBL" id="BRXX01000285">
    <property type="protein sequence ID" value="GMI02562.1"/>
    <property type="molecule type" value="Genomic_DNA"/>
</dbReference>
<evidence type="ECO:0008006" key="4">
    <source>
        <dbReference type="Google" id="ProtNLM"/>
    </source>
</evidence>
<gene>
    <name evidence="2" type="ORF">TrVE_jg10601</name>
</gene>
<evidence type="ECO:0000313" key="3">
    <source>
        <dbReference type="Proteomes" id="UP001165160"/>
    </source>
</evidence>
<accession>A0A9W7C623</accession>
<sequence length="1505" mass="178038">MLPPDAIQSLVRQYNVALSYSDNRIRRRALQAWSSESKKGPAAGKQKERRQRENLTVKTQQNGDWSGGQENFKPQQYPRMASRPSNVGQQQMNDIIMSIEQIKHRRRVTGLPSNSPSPSSNSALSLHPPRHSNSLMNEYNIRGIYIKYFNTWRSWSMHSNLLRMRAHLKQSSVPSRPPSPPLHLSPEALHLATLHCARQRKKRGIKALKTLLKSFSMPIHNYEGYAAPIQPGSQHRRIVPSGLLTLTIFKWMLQTLPPNMYPNKFKFSSYDDTSPRPSTDSFLRCKSMINPRILHSCKIKTEGGYTMLLHSKALLDVYNSSKIFKALKAYVRKIKKARKFERRNILKNTFGKWRVYFCIMGKQSKQKSKLTRILKLIAFKNLSRSYRSYRDLLLTISFSKLRKHADDEIAVSNEALSRAERFRFMWYAGRFYSIWKKEWLKGEVSRIKIATKHHNRKHFRRWLKATTLKYNLRAFDYNRTVRLMLKVINFWRYYIIRVKTLQKLTRRSTRARNLELKYFCLSRWYHGVMNAKVALSFRFKSLTRLVHKIFDAWKFKAANFRQFKLLMAYAERQSLKLNKRKFLSKLVENANKKKRIKVIAYRSNIYFGQKMFDRFKYAVEVSIWHRVQLEYHLREYTTKMKILPAWRQFVKIGKEVRKRGLEFNLFYYMEKWVQFVQAQMEERAEKLAEEMWARRKLSFWAFEEWARESKRRKRLKETERFLKRQTKRAKIARVIQQWNTKTNKMISARNAFSKVKRNRQMKILRGCVIVWRSSAFFKRAKRLKELNSTWSRFSAGLDLSRRSRENKNLADRLVYVKGLKGGLDRLYNNWKVSLYLKACASAADGACYKIRGQRAFKMLRLWVKRGNAKRDQQQQIELSLSFRRLRSSLKGVRQARLLGVLSAHLKAWHRYVHDTNLIRSGKVDILMSSFDLMKLRRCFDRIGSLIRSKRAFIKSFWISWIKYCVSAKSKKEEFKKVVEKLDVIKQRSCLRSWSNSTKLKVHKKSGLSLQSNRTVASKALSRWAANVATGKLSKHVKEFVETRSSTLLRKTFSAWASYIRYVSIETSRLKKLRLSHSESEIRYRRKMKGLMSKAFEEWEKRVCKWIEKKVLAADADDLNEELRKKRGLNRFKVMGGKRRLKMRIENLNQFRELNLLRSTFEEILVQVQAAKKSRGVKRSKLIFLKLKHNVKNAQRVTRFTSNMQEKLRRNLMYQTFNAWKARYFSTVDKIQMVFDTVKKGWTTLAIKRLKNSPNLSGGIILLKACSKYEVRVNLSLGFNALKRNRLKRMGIDKLVGTVRRIVLNSIFERFNDHYVGANGLSSMARICMSRWKSGVRKIVVRNDLYIAKRVKRSYLRRWFRNLKQVKRTRERKSAVNLILEQKQLQNNMKLMESCFSMLVRYVSARYAKRNNYDTADYSYLSFHFAKFVRRASQMGEARKAKMKARKWREEKLLTLAFYSFKVGAAGGRVAQEGALEAKKGEEEKRKEEVEIDGGTTTTALKIEEL</sequence>
<evidence type="ECO:0000313" key="2">
    <source>
        <dbReference type="EMBL" id="GMI02562.1"/>
    </source>
</evidence>
<proteinExistence type="predicted"/>